<proteinExistence type="predicted"/>
<gene>
    <name evidence="1" type="ORF">C7954_1153</name>
</gene>
<comment type="caution">
    <text evidence="1">The sequence shown here is derived from an EMBL/GenBank/DDBJ whole genome shotgun (WGS) entry which is preliminary data.</text>
</comment>
<evidence type="ECO:0000313" key="1">
    <source>
        <dbReference type="EMBL" id="TDX43624.1"/>
    </source>
</evidence>
<name>A0A4R8GKK4_9FIRM</name>
<organism evidence="1 2">
    <name type="scientific">Halanaerobium congolense</name>
    <dbReference type="NCBI Taxonomy" id="54121"/>
    <lineage>
        <taxon>Bacteria</taxon>
        <taxon>Bacillati</taxon>
        <taxon>Bacillota</taxon>
        <taxon>Clostridia</taxon>
        <taxon>Halanaerobiales</taxon>
        <taxon>Halanaerobiaceae</taxon>
        <taxon>Halanaerobium</taxon>
    </lineage>
</organism>
<evidence type="ECO:0000313" key="2">
    <source>
        <dbReference type="Proteomes" id="UP000295472"/>
    </source>
</evidence>
<dbReference type="GeneID" id="57012727"/>
<protein>
    <submittedName>
        <fullName evidence="1">Uncharacterized protein</fullName>
    </submittedName>
</protein>
<sequence>MDDINIEDYFDVVIEPGHSKSILLGLQKKYGYDSVKLYRLHKRDYKCYEKLDIKEDDYRSWIHHFIIFTQTGGGISDLSEVD</sequence>
<dbReference type="EMBL" id="SOEF01000015">
    <property type="protein sequence ID" value="TDX43624.1"/>
    <property type="molecule type" value="Genomic_DNA"/>
</dbReference>
<accession>A0A4R8GKK4</accession>
<dbReference type="AlphaFoldDB" id="A0A4R8GKK4"/>
<dbReference type="RefSeq" id="WP_134059134.1">
    <property type="nucleotide sequence ID" value="NZ_SOEF01000015.1"/>
</dbReference>
<dbReference type="Proteomes" id="UP000295472">
    <property type="component" value="Unassembled WGS sequence"/>
</dbReference>
<reference evidence="1 2" key="1">
    <citation type="submission" date="2019-03" db="EMBL/GenBank/DDBJ databases">
        <title>Subsurface microbial communities from deep shales in Ohio and West Virginia, USA.</title>
        <authorList>
            <person name="Wrighton K."/>
        </authorList>
    </citation>
    <scope>NUCLEOTIDE SEQUENCE [LARGE SCALE GENOMIC DNA]</scope>
    <source>
        <strain evidence="1 2">DSMZ 11287</strain>
    </source>
</reference>